<evidence type="ECO:0000256" key="2">
    <source>
        <dbReference type="ARBA" id="ARBA00023125"/>
    </source>
</evidence>
<dbReference type="SMART" id="SM00100">
    <property type="entry name" value="cNMP"/>
    <property type="match status" value="1"/>
</dbReference>
<dbReference type="SUPFAM" id="SSF46785">
    <property type="entry name" value="Winged helix' DNA-binding domain"/>
    <property type="match status" value="1"/>
</dbReference>
<evidence type="ECO:0000313" key="7">
    <source>
        <dbReference type="Proteomes" id="UP000640333"/>
    </source>
</evidence>
<dbReference type="PROSITE" id="PS51063">
    <property type="entry name" value="HTH_CRP_2"/>
    <property type="match status" value="1"/>
</dbReference>
<dbReference type="PANTHER" id="PTHR24567:SF74">
    <property type="entry name" value="HTH-TYPE TRANSCRIPTIONAL REGULATOR ARCR"/>
    <property type="match status" value="1"/>
</dbReference>
<feature type="domain" description="HTH crp-type" evidence="5">
    <location>
        <begin position="147"/>
        <end position="216"/>
    </location>
</feature>
<comment type="caution">
    <text evidence="6">The sequence shown here is derived from an EMBL/GenBank/DDBJ whole genome shotgun (WGS) entry which is preliminary data.</text>
</comment>
<dbReference type="InterPro" id="IPR050397">
    <property type="entry name" value="Env_Response_Regulators"/>
</dbReference>
<dbReference type="GO" id="GO:0005829">
    <property type="term" value="C:cytosol"/>
    <property type="evidence" value="ECO:0007669"/>
    <property type="project" value="TreeGrafter"/>
</dbReference>
<dbReference type="Gene3D" id="2.60.120.10">
    <property type="entry name" value="Jelly Rolls"/>
    <property type="match status" value="1"/>
</dbReference>
<accession>A0A8J7K4S4</accession>
<dbReference type="AlphaFoldDB" id="A0A8J7K4S4"/>
<evidence type="ECO:0000259" key="5">
    <source>
        <dbReference type="PROSITE" id="PS51063"/>
    </source>
</evidence>
<name>A0A8J7K4S4_9GAMM</name>
<evidence type="ECO:0000256" key="1">
    <source>
        <dbReference type="ARBA" id="ARBA00023015"/>
    </source>
</evidence>
<protein>
    <submittedName>
        <fullName evidence="6">Crp/Fnr family transcriptional regulator</fullName>
    </submittedName>
</protein>
<dbReference type="InterPro" id="IPR018488">
    <property type="entry name" value="cNMP-bd_CS"/>
</dbReference>
<keyword evidence="2" id="KW-0238">DNA-binding</keyword>
<dbReference type="InterPro" id="IPR036390">
    <property type="entry name" value="WH_DNA-bd_sf"/>
</dbReference>
<evidence type="ECO:0000259" key="4">
    <source>
        <dbReference type="PROSITE" id="PS50042"/>
    </source>
</evidence>
<feature type="domain" description="Cyclic nucleotide-binding" evidence="4">
    <location>
        <begin position="13"/>
        <end position="133"/>
    </location>
</feature>
<dbReference type="GO" id="GO:0003677">
    <property type="term" value="F:DNA binding"/>
    <property type="evidence" value="ECO:0007669"/>
    <property type="project" value="UniProtKB-KW"/>
</dbReference>
<dbReference type="Pfam" id="PF00027">
    <property type="entry name" value="cNMP_binding"/>
    <property type="match status" value="1"/>
</dbReference>
<dbReference type="InterPro" id="IPR012318">
    <property type="entry name" value="HTH_CRP"/>
</dbReference>
<dbReference type="GO" id="GO:0003700">
    <property type="term" value="F:DNA-binding transcription factor activity"/>
    <property type="evidence" value="ECO:0007669"/>
    <property type="project" value="TreeGrafter"/>
</dbReference>
<dbReference type="Gene3D" id="1.10.10.10">
    <property type="entry name" value="Winged helix-like DNA-binding domain superfamily/Winged helix DNA-binding domain"/>
    <property type="match status" value="1"/>
</dbReference>
<evidence type="ECO:0000313" key="6">
    <source>
        <dbReference type="EMBL" id="MBE9395960.1"/>
    </source>
</evidence>
<dbReference type="PROSITE" id="PS50042">
    <property type="entry name" value="CNMP_BINDING_3"/>
    <property type="match status" value="1"/>
</dbReference>
<dbReference type="RefSeq" id="WP_193951508.1">
    <property type="nucleotide sequence ID" value="NZ_JADEYS010000001.1"/>
</dbReference>
<sequence length="224" mass="24955">MDVTPSDLDSIYLLADLSSVEKQELIKQLHVRQVKKADMVVHKGQPSSELYFLLKGRLKVVDYSSSGKEVGFLSIEAGSHFGEIALIDGKPRSASIVATEQSVIAFLSKSDAQNLMYSKPSVSEKLLKQLANIIRQNNDHIVMLGTTNAISRINIVLLKYAKPVNGELEIQKLPTQEELANITNTSRETVSRTLTLLIEKNLIKKSGRHIIILKPKELETMTFK</sequence>
<keyword evidence="1" id="KW-0805">Transcription regulation</keyword>
<keyword evidence="7" id="KW-1185">Reference proteome</keyword>
<keyword evidence="3" id="KW-0804">Transcription</keyword>
<dbReference type="PANTHER" id="PTHR24567">
    <property type="entry name" value="CRP FAMILY TRANSCRIPTIONAL REGULATORY PROTEIN"/>
    <property type="match status" value="1"/>
</dbReference>
<dbReference type="CDD" id="cd00038">
    <property type="entry name" value="CAP_ED"/>
    <property type="match status" value="1"/>
</dbReference>
<dbReference type="InterPro" id="IPR036388">
    <property type="entry name" value="WH-like_DNA-bd_sf"/>
</dbReference>
<proteinExistence type="predicted"/>
<dbReference type="PROSITE" id="PS00889">
    <property type="entry name" value="CNMP_BINDING_2"/>
    <property type="match status" value="1"/>
</dbReference>
<evidence type="ECO:0000256" key="3">
    <source>
        <dbReference type="ARBA" id="ARBA00023163"/>
    </source>
</evidence>
<reference evidence="6" key="1">
    <citation type="submission" date="2020-10" db="EMBL/GenBank/DDBJ databases">
        <title>Bacterium isolated from coastal waters sediment.</title>
        <authorList>
            <person name="Chen R.-J."/>
            <person name="Lu D.-C."/>
            <person name="Zhu K.-L."/>
            <person name="Du Z.-J."/>
        </authorList>
    </citation>
    <scope>NUCLEOTIDE SEQUENCE</scope>
    <source>
        <strain evidence="6">N1Y112</strain>
    </source>
</reference>
<gene>
    <name evidence="6" type="ORF">IOQ59_01660</name>
</gene>
<dbReference type="Pfam" id="PF13545">
    <property type="entry name" value="HTH_Crp_2"/>
    <property type="match status" value="1"/>
</dbReference>
<organism evidence="6 7">
    <name type="scientific">Pontibacterium sinense</name>
    <dbReference type="NCBI Taxonomy" id="2781979"/>
    <lineage>
        <taxon>Bacteria</taxon>
        <taxon>Pseudomonadati</taxon>
        <taxon>Pseudomonadota</taxon>
        <taxon>Gammaproteobacteria</taxon>
        <taxon>Oceanospirillales</taxon>
        <taxon>Oceanospirillaceae</taxon>
        <taxon>Pontibacterium</taxon>
    </lineage>
</organism>
<dbReference type="InterPro" id="IPR018490">
    <property type="entry name" value="cNMP-bd_dom_sf"/>
</dbReference>
<dbReference type="EMBL" id="JADEYS010000001">
    <property type="protein sequence ID" value="MBE9395960.1"/>
    <property type="molecule type" value="Genomic_DNA"/>
</dbReference>
<dbReference type="SUPFAM" id="SSF51206">
    <property type="entry name" value="cAMP-binding domain-like"/>
    <property type="match status" value="1"/>
</dbReference>
<dbReference type="InterPro" id="IPR014710">
    <property type="entry name" value="RmlC-like_jellyroll"/>
</dbReference>
<dbReference type="SMART" id="SM00419">
    <property type="entry name" value="HTH_CRP"/>
    <property type="match status" value="1"/>
</dbReference>
<dbReference type="InterPro" id="IPR000595">
    <property type="entry name" value="cNMP-bd_dom"/>
</dbReference>
<dbReference type="Proteomes" id="UP000640333">
    <property type="component" value="Unassembled WGS sequence"/>
</dbReference>